<dbReference type="Proteomes" id="UP001238496">
    <property type="component" value="Unassembled WGS sequence"/>
</dbReference>
<comment type="caution">
    <text evidence="2">The sequence shown here is derived from an EMBL/GenBank/DDBJ whole genome shotgun (WGS) entry which is preliminary data.</text>
</comment>
<protein>
    <submittedName>
        <fullName evidence="2">Uncharacterized protein</fullName>
    </submittedName>
</protein>
<evidence type="ECO:0000313" key="3">
    <source>
        <dbReference type="Proteomes" id="UP001238496"/>
    </source>
</evidence>
<dbReference type="EMBL" id="JAUSUW010000005">
    <property type="protein sequence ID" value="MDQ0420929.1"/>
    <property type="molecule type" value="Genomic_DNA"/>
</dbReference>
<feature type="region of interest" description="Disordered" evidence="1">
    <location>
        <begin position="89"/>
        <end position="116"/>
    </location>
</feature>
<gene>
    <name evidence="2" type="ORF">J2045_001956</name>
</gene>
<name>A0ABU0G6F8_9HYPH</name>
<dbReference type="RefSeq" id="WP_307372110.1">
    <property type="nucleotide sequence ID" value="NZ_JAUSUW010000005.1"/>
</dbReference>
<accession>A0ABU0G6F8</accession>
<evidence type="ECO:0000256" key="1">
    <source>
        <dbReference type="SAM" id="MobiDB-lite"/>
    </source>
</evidence>
<reference evidence="2 3" key="1">
    <citation type="submission" date="2023-07" db="EMBL/GenBank/DDBJ databases">
        <title>Genomic Encyclopedia of Type Strains, Phase IV (KMG-IV): sequencing the most valuable type-strain genomes for metagenomic binning, comparative biology and taxonomic classification.</title>
        <authorList>
            <person name="Goeker M."/>
        </authorList>
    </citation>
    <scope>NUCLEOTIDE SEQUENCE [LARGE SCALE GENOMIC DNA]</scope>
    <source>
        <strain evidence="2 3">DSM 1111</strain>
    </source>
</reference>
<evidence type="ECO:0000313" key="2">
    <source>
        <dbReference type="EMBL" id="MDQ0420929.1"/>
    </source>
</evidence>
<keyword evidence="3" id="KW-1185">Reference proteome</keyword>
<proteinExistence type="predicted"/>
<organism evidence="2 3">
    <name type="scientific">Peteryoungia aggregata LMG 23059</name>
    <dbReference type="NCBI Taxonomy" id="1368425"/>
    <lineage>
        <taxon>Bacteria</taxon>
        <taxon>Pseudomonadati</taxon>
        <taxon>Pseudomonadota</taxon>
        <taxon>Alphaproteobacteria</taxon>
        <taxon>Hyphomicrobiales</taxon>
        <taxon>Rhizobiaceae</taxon>
        <taxon>Peteryoungia</taxon>
    </lineage>
</organism>
<sequence>MIASVVGMYNSAAAQDNQPFCELSNPAFVASDSNATFSIDMTCDGAVAGDAADSLQRDVLLGLTLYALDERRPDSPDTTVDQLLAKAPQGKSDFSVDETHYSVDQKPFQPSKPPRRIISDEPFREDAQVKSPFDVPAQAISIETEMSTHRYSFEVSSGAIRDYNYFLFALWRASSKTPCDKSESYARSGCKLYGYVIGDLADVEPLDYYPGMASFDSAQVDKAERWIVEKFR</sequence>